<feature type="region of interest" description="Disordered" evidence="1">
    <location>
        <begin position="496"/>
        <end position="550"/>
    </location>
</feature>
<feature type="region of interest" description="Disordered" evidence="1">
    <location>
        <begin position="849"/>
        <end position="869"/>
    </location>
</feature>
<sequence length="1429" mass="160210">MKLRKRRILLLLLLAAATQCHSRHRNNHGRNHDHNHHPNDYHHRRHESQESHQNHNYHDFPDSFEDSSHDLEDNLNSGRTPRSDLEDLVVDLKPIENPVTGHIPNTNKSAIDTEAVKKAYDMDKGYNGIRIDEMSDAAEPNNLDGDTRHEISLNINDIPKSDGSISANGFLPTGDGNIGSNFGSNLGVNLGDHNLAGNPNVNLGGISGFPVVTRPGLHLGGNLGGPFGGSLGLNLGVKPHFPLGLNSFPDFRLGGNFGVRSGRNLGINLGGKLGFPSIGIKDFHSFPYLNLGGNNRASVGLPMSDNSGINLGSNVDLPYSDDRLENNSDNHLGSNLDVNVDGNNLGADSHSINSRSSLEDLIDYNSEPTEKNVIDVNSGKLDLNQNQRQSEDMDNLEQKSKIIDGKKYNTEDNIGSDGVVSDYNNKPNSTDTRGAFLESNETNNLVNKTDGESLNSNDNLNADKPGVNSHNDNESPQGDSSIETYIDLPSIAHTLKDGEKPEIDPQSLNKNKPLITPEHDNLPNKKSNSTEIPSIETSDKSNTKAEDGGNNQLEMIPVLMPGDGYVLLPASIVNNMPSYIVVMINGQPTLLQNPSIDVNGGSLDLSKFILVNGLSNSDVVLPSWYNRGQHAGGGGATIGILSKVQQTESPILVGDSDRLLTNPNGVSAPYADSVTRSLPTLPISVPGRIDPGFSPSFWNNLDHGLQNGVPNANWAYLIDPDINVYSNVPNPTSPLLNYPIHPYSQYLYPYSYPTEFNPFANNNKNSAKNVLVQDNNGSPHQNFHENSNAITSSDPRKHYPNISSGSNPETHLNMIEGRQPEINNYGLNSESRPDIDDMAKHYTRGDFHDLIQPNPDLPSGTELQDDSKAERYPVHEDDIKLNVPHSDNWDDKSIERRLKNRDDKKIEFNQEDKDDINITDGYLDGQHDKWIKYHPDHWDNKKIEHHPDRDDKWNKHLTNQRHEKRVEPHPDQWDDKSIESYPIHGVNKKINSHLDHSDEKLLSSNHREHKGIKPHLDHRDDKTIKTYPQLWDNGRIMPHPDHRNDKKVESHPYHWDDEKIEHNLPHRDDESFEANPGYFDDTDTEPYPDRRDDKSLETPPDHWNDKRIKSKPNYSDDKRIEAHSEEFDSERIQYHPDNWDDKKVGPHLHNWDDEGIKPYPYHRKDINTESYPESRHIKPDLHLNNYVPNILTTESDVQLDIPLINNPESQTNDPISTYAGKLPNILLHPEQNHDEPLEDIPGFHSTHPLPIHADNSDHTSLINDIIDSLNILLKYPHRVGHQSKEVKSLIKLLIAILNSGDKNQKLVSKQKDGMEEELDLENVKNLLLRLLKGHYQSDPKVLSDSSIDESTRTSLILLLKLLVNNQDLSSKGTENPLLYFLGQFPCDLSKKRQEASDAVTSKLLKLLVESYDRGDLQSNLERTAALSSL</sequence>
<evidence type="ECO:0000313" key="3">
    <source>
        <dbReference type="EMBL" id="KAH9640839.1"/>
    </source>
</evidence>
<feature type="compositionally biased region" description="Polar residues" evidence="1">
    <location>
        <begin position="439"/>
        <end position="460"/>
    </location>
</feature>
<feature type="chain" id="PRO_5038069450" evidence="2">
    <location>
        <begin position="23"/>
        <end position="1429"/>
    </location>
</feature>
<feature type="compositionally biased region" description="Basic and acidic residues" evidence="1">
    <location>
        <begin position="1038"/>
        <end position="1050"/>
    </location>
</feature>
<evidence type="ECO:0000256" key="1">
    <source>
        <dbReference type="SAM" id="MobiDB-lite"/>
    </source>
</evidence>
<name>A0A922MQS9_SPOEX</name>
<feature type="compositionally biased region" description="Polar residues" evidence="1">
    <location>
        <begin position="422"/>
        <end position="432"/>
    </location>
</feature>
<feature type="compositionally biased region" description="Basic and acidic residues" evidence="1">
    <location>
        <begin position="30"/>
        <end position="72"/>
    </location>
</feature>
<feature type="region of interest" description="Disordered" evidence="1">
    <location>
        <begin position="379"/>
        <end position="482"/>
    </location>
</feature>
<feature type="compositionally biased region" description="Polar residues" evidence="1">
    <location>
        <begin position="468"/>
        <end position="482"/>
    </location>
</feature>
<feature type="compositionally biased region" description="Polar residues" evidence="1">
    <location>
        <begin position="801"/>
        <end position="810"/>
    </location>
</feature>
<dbReference type="EMBL" id="JACEFF010000272">
    <property type="protein sequence ID" value="KAH9640839.1"/>
    <property type="molecule type" value="Genomic_DNA"/>
</dbReference>
<feature type="compositionally biased region" description="Polar residues" evidence="1">
    <location>
        <begin position="524"/>
        <end position="536"/>
    </location>
</feature>
<feature type="region of interest" description="Disordered" evidence="1">
    <location>
        <begin position="1057"/>
        <end position="1119"/>
    </location>
</feature>
<feature type="compositionally biased region" description="Basic and acidic residues" evidence="1">
    <location>
        <begin position="537"/>
        <end position="547"/>
    </location>
</feature>
<comment type="caution">
    <text evidence="3">The sequence shown here is derived from an EMBL/GenBank/DDBJ whole genome shotgun (WGS) entry which is preliminary data.</text>
</comment>
<dbReference type="Proteomes" id="UP000814243">
    <property type="component" value="Unassembled WGS sequence"/>
</dbReference>
<gene>
    <name evidence="3" type="ORF">HF086_014425</name>
</gene>
<feature type="region of interest" description="Disordered" evidence="1">
    <location>
        <begin position="1031"/>
        <end position="1050"/>
    </location>
</feature>
<evidence type="ECO:0000256" key="2">
    <source>
        <dbReference type="SAM" id="SignalP"/>
    </source>
</evidence>
<organism evidence="3 4">
    <name type="scientific">Spodoptera exigua</name>
    <name type="common">Beet armyworm</name>
    <name type="synonym">Noctua fulgens</name>
    <dbReference type="NCBI Taxonomy" id="7107"/>
    <lineage>
        <taxon>Eukaryota</taxon>
        <taxon>Metazoa</taxon>
        <taxon>Ecdysozoa</taxon>
        <taxon>Arthropoda</taxon>
        <taxon>Hexapoda</taxon>
        <taxon>Insecta</taxon>
        <taxon>Pterygota</taxon>
        <taxon>Neoptera</taxon>
        <taxon>Endopterygota</taxon>
        <taxon>Lepidoptera</taxon>
        <taxon>Glossata</taxon>
        <taxon>Ditrysia</taxon>
        <taxon>Noctuoidea</taxon>
        <taxon>Noctuidae</taxon>
        <taxon>Amphipyrinae</taxon>
        <taxon>Spodoptera</taxon>
    </lineage>
</organism>
<reference evidence="3" key="1">
    <citation type="journal article" date="2021" name="G3 (Bethesda)">
        <title>Genome and transcriptome analysis of the beet armyworm Spodoptera exigua reveals targets for pest control. .</title>
        <authorList>
            <person name="Simon S."/>
            <person name="Breeschoten T."/>
            <person name="Jansen H.J."/>
            <person name="Dirks R.P."/>
            <person name="Schranz M.E."/>
            <person name="Ros V.I.D."/>
        </authorList>
    </citation>
    <scope>NUCLEOTIDE SEQUENCE</scope>
    <source>
        <strain evidence="3">TB_SE_WUR_2020</strain>
    </source>
</reference>
<feature type="signal peptide" evidence="2">
    <location>
        <begin position="1"/>
        <end position="22"/>
    </location>
</feature>
<accession>A0A922MQS9</accession>
<feature type="region of interest" description="Disordered" evidence="1">
    <location>
        <begin position="1003"/>
        <end position="1023"/>
    </location>
</feature>
<feature type="compositionally biased region" description="Basic and acidic residues" evidence="1">
    <location>
        <begin position="396"/>
        <end position="410"/>
    </location>
</feature>
<feature type="compositionally biased region" description="Basic and acidic residues" evidence="1">
    <location>
        <begin position="1057"/>
        <end position="1069"/>
    </location>
</feature>
<evidence type="ECO:0000313" key="4">
    <source>
        <dbReference type="Proteomes" id="UP000814243"/>
    </source>
</evidence>
<feature type="compositionally biased region" description="Basic and acidic residues" evidence="1">
    <location>
        <begin position="1014"/>
        <end position="1023"/>
    </location>
</feature>
<proteinExistence type="predicted"/>
<feature type="region of interest" description="Disordered" evidence="1">
    <location>
        <begin position="22"/>
        <end position="83"/>
    </location>
</feature>
<keyword evidence="2" id="KW-0732">Signal</keyword>
<feature type="region of interest" description="Disordered" evidence="1">
    <location>
        <begin position="772"/>
        <end position="812"/>
    </location>
</feature>
<feature type="compositionally biased region" description="Polar residues" evidence="1">
    <location>
        <begin position="772"/>
        <end position="793"/>
    </location>
</feature>
<feature type="compositionally biased region" description="Basic and acidic residues" evidence="1">
    <location>
        <begin position="1087"/>
        <end position="1107"/>
    </location>
</feature>
<protein>
    <submittedName>
        <fullName evidence="3">Uncharacterized protein</fullName>
    </submittedName>
</protein>